<comment type="caution">
    <text evidence="1">The sequence shown here is derived from an EMBL/GenBank/DDBJ whole genome shotgun (WGS) entry which is preliminary data.</text>
</comment>
<evidence type="ECO:0000313" key="1">
    <source>
        <dbReference type="EMBL" id="TSJ79429.1"/>
    </source>
</evidence>
<dbReference type="Proteomes" id="UP000315648">
    <property type="component" value="Unassembled WGS sequence"/>
</dbReference>
<protein>
    <submittedName>
        <fullName evidence="1">Uncharacterized protein</fullName>
    </submittedName>
</protein>
<proteinExistence type="predicted"/>
<dbReference type="OrthoDB" id="7597370at2"/>
<gene>
    <name evidence="1" type="ORF">FPL22_09115</name>
</gene>
<sequence>MKLYLLFFCACIVASTRPIWPDADADSTRSTASRASFPGWAAGPVSPDWEKLTPSARDARFAKDFPGETGIFSDGTTTFVVRWLDHPTRRLHPASDCLRALGYDITPRPLREKADGTLWSTCEATRDGATVRVHERLLGSDGRSWTDVSTWFWHASLRRAAGPWWAVTEITPISGPSRH</sequence>
<dbReference type="EMBL" id="VMBG01000001">
    <property type="protein sequence ID" value="TSJ79429.1"/>
    <property type="molecule type" value="Genomic_DNA"/>
</dbReference>
<dbReference type="RefSeq" id="WP_144229970.1">
    <property type="nucleotide sequence ID" value="NZ_CBCRVV010000007.1"/>
</dbReference>
<reference evidence="1 2" key="1">
    <citation type="submission" date="2019-07" db="EMBL/GenBank/DDBJ databases">
        <title>Description of 53C-WASEF.</title>
        <authorList>
            <person name="Pitt A."/>
            <person name="Hahn M.W."/>
        </authorList>
    </citation>
    <scope>NUCLEOTIDE SEQUENCE [LARGE SCALE GENOMIC DNA]</scope>
    <source>
        <strain evidence="1 2">53C-WASEF</strain>
    </source>
</reference>
<accession>A0A556QS37</accession>
<name>A0A556QS37_9BACT</name>
<evidence type="ECO:0000313" key="2">
    <source>
        <dbReference type="Proteomes" id="UP000315648"/>
    </source>
</evidence>
<keyword evidence="2" id="KW-1185">Reference proteome</keyword>
<organism evidence="1 2">
    <name type="scientific">Rariglobus hedericola</name>
    <dbReference type="NCBI Taxonomy" id="2597822"/>
    <lineage>
        <taxon>Bacteria</taxon>
        <taxon>Pseudomonadati</taxon>
        <taxon>Verrucomicrobiota</taxon>
        <taxon>Opitutia</taxon>
        <taxon>Opitutales</taxon>
        <taxon>Opitutaceae</taxon>
        <taxon>Rariglobus</taxon>
    </lineage>
</organism>
<dbReference type="AlphaFoldDB" id="A0A556QS37"/>